<dbReference type="Gene3D" id="2.40.50.100">
    <property type="match status" value="1"/>
</dbReference>
<gene>
    <name evidence="5" type="ORF">TBC1_11440</name>
</gene>
<feature type="transmembrane region" description="Helical" evidence="3">
    <location>
        <begin position="12"/>
        <end position="33"/>
    </location>
</feature>
<comment type="subcellular location">
    <subcellularLocation>
        <location evidence="1">Cell envelope</location>
    </subcellularLocation>
</comment>
<keyword evidence="6" id="KW-1185">Reference proteome</keyword>
<dbReference type="Pfam" id="PF25967">
    <property type="entry name" value="RND-MFP_C"/>
    <property type="match status" value="1"/>
</dbReference>
<evidence type="ECO:0000259" key="4">
    <source>
        <dbReference type="Pfam" id="PF25967"/>
    </source>
</evidence>
<dbReference type="Proteomes" id="UP000053091">
    <property type="component" value="Unassembled WGS sequence"/>
</dbReference>
<evidence type="ECO:0000256" key="3">
    <source>
        <dbReference type="SAM" id="Phobius"/>
    </source>
</evidence>
<dbReference type="AlphaFoldDB" id="A0A0S7BV57"/>
<dbReference type="InterPro" id="IPR050465">
    <property type="entry name" value="UPF0194_transport"/>
</dbReference>
<dbReference type="Gene3D" id="1.10.287.470">
    <property type="entry name" value="Helix hairpin bin"/>
    <property type="match status" value="1"/>
</dbReference>
<evidence type="ECO:0000256" key="2">
    <source>
        <dbReference type="ARBA" id="ARBA00023054"/>
    </source>
</evidence>
<accession>A0A0S7BV57</accession>
<evidence type="ECO:0000313" key="6">
    <source>
        <dbReference type="Proteomes" id="UP000053091"/>
    </source>
</evidence>
<feature type="domain" description="Multidrug resistance protein MdtA-like C-terminal permuted SH3" evidence="4">
    <location>
        <begin position="358"/>
        <end position="405"/>
    </location>
</feature>
<keyword evidence="2" id="KW-0175">Coiled coil</keyword>
<dbReference type="PANTHER" id="PTHR32347:SF23">
    <property type="entry name" value="BLL5650 PROTEIN"/>
    <property type="match status" value="1"/>
</dbReference>
<dbReference type="PANTHER" id="PTHR32347">
    <property type="entry name" value="EFFLUX SYSTEM COMPONENT YKNX-RELATED"/>
    <property type="match status" value="1"/>
</dbReference>
<name>A0A0S7BV57_9BACT</name>
<dbReference type="InterPro" id="IPR058627">
    <property type="entry name" value="MdtA-like_C"/>
</dbReference>
<reference evidence="5" key="1">
    <citation type="journal article" date="2015" name="Genome Announc.">
        <title>Draft Genome Sequence of Bacteroidales Strain TBC1, a Novel Isolate from a Methanogenic Wastewater Treatment System.</title>
        <authorList>
            <person name="Tourlousse D.M."/>
            <person name="Matsuura N."/>
            <person name="Sun L."/>
            <person name="Toyonaga M."/>
            <person name="Kuroda K."/>
            <person name="Ohashi A."/>
            <person name="Cruz R."/>
            <person name="Yamaguchi T."/>
            <person name="Sekiguchi Y."/>
        </authorList>
    </citation>
    <scope>NUCLEOTIDE SEQUENCE [LARGE SCALE GENOMIC DNA]</scope>
    <source>
        <strain evidence="5">TBC1</strain>
    </source>
</reference>
<dbReference type="EMBL" id="DF968182">
    <property type="protein sequence ID" value="GAP42311.1"/>
    <property type="molecule type" value="Genomic_DNA"/>
</dbReference>
<dbReference type="RefSeq" id="WP_062037826.1">
    <property type="nucleotide sequence ID" value="NZ_DF968182.1"/>
</dbReference>
<keyword evidence="3" id="KW-0812">Transmembrane</keyword>
<dbReference type="OrthoDB" id="1957187at2"/>
<evidence type="ECO:0000256" key="1">
    <source>
        <dbReference type="ARBA" id="ARBA00004196"/>
    </source>
</evidence>
<dbReference type="STRING" id="1678841.TBC1_11440"/>
<keyword evidence="3" id="KW-1133">Transmembrane helix</keyword>
<organism evidence="5">
    <name type="scientific">Lentimicrobium saccharophilum</name>
    <dbReference type="NCBI Taxonomy" id="1678841"/>
    <lineage>
        <taxon>Bacteria</taxon>
        <taxon>Pseudomonadati</taxon>
        <taxon>Bacteroidota</taxon>
        <taxon>Bacteroidia</taxon>
        <taxon>Bacteroidales</taxon>
        <taxon>Lentimicrobiaceae</taxon>
        <taxon>Lentimicrobium</taxon>
    </lineage>
</organism>
<proteinExistence type="predicted"/>
<dbReference type="GO" id="GO:0030313">
    <property type="term" value="C:cell envelope"/>
    <property type="evidence" value="ECO:0007669"/>
    <property type="project" value="UniProtKB-SubCell"/>
</dbReference>
<dbReference type="Gene3D" id="2.40.420.20">
    <property type="match status" value="1"/>
</dbReference>
<evidence type="ECO:0000313" key="5">
    <source>
        <dbReference type="EMBL" id="GAP42311.1"/>
    </source>
</evidence>
<dbReference type="SUPFAM" id="SSF111369">
    <property type="entry name" value="HlyD-like secretion proteins"/>
    <property type="match status" value="1"/>
</dbReference>
<dbReference type="Gene3D" id="2.40.30.170">
    <property type="match status" value="1"/>
</dbReference>
<protein>
    <submittedName>
        <fullName evidence="5">Multidrug efflux pump subunit AcrA</fullName>
    </submittedName>
</protein>
<sequence length="417" mass="47895">MDRIIEKKRWTPGRIAAIAGIVMLVILVLWVFVFRDNRSRLYVEYNQLSIAAVEKSRFQEFIPVDGIVFPRNTVYIDAVQGGIVEEIYVEDGAILKRGDPILKLSNANMELSYMDQETRMYDAINNLANTRISLEQLKYVRQKEITQLNYDIDRLKTDFSRKEQFYKDKLISDKEFEDARRDYQYSLKQLEIALNLKRLDSISGVSQGRQISLSMERMNNNLALLKKNMDNMTIKSPVDGKLSSFLVEIGQTKVSGEHLGQIDMMDGIKLRANIDERYISRVFTGQEASCDIGNKTYELEISKIYTNVTGGTFQVDLLFTDEEPVKVKRGQTIQLKVKFSGASDALILRRGGFFQETGGNWIYVLDPSEEYAVKRSIRIGRQNASHYEVLEGLEAGEKVIVSSYDNFNAKEKLIFRK</sequence>
<keyword evidence="3" id="KW-0472">Membrane</keyword>